<name>U2RS40_LEIAQ</name>
<sequence>MITTRLREADATTRSGIAIDGLVLPRTAPARAAIASATMAAATDAVTSSDAGAR</sequence>
<proteinExistence type="predicted"/>
<evidence type="ECO:0000313" key="2">
    <source>
        <dbReference type="Proteomes" id="UP000016605"/>
    </source>
</evidence>
<evidence type="ECO:0000313" key="1">
    <source>
        <dbReference type="EMBL" id="ERK71656.1"/>
    </source>
</evidence>
<feature type="non-terminal residue" evidence="1">
    <location>
        <position position="54"/>
    </location>
</feature>
<organism evidence="1 2">
    <name type="scientific">Leifsonia aquatica ATCC 14665</name>
    <dbReference type="NCBI Taxonomy" id="1358026"/>
    <lineage>
        <taxon>Bacteria</taxon>
        <taxon>Bacillati</taxon>
        <taxon>Actinomycetota</taxon>
        <taxon>Actinomycetes</taxon>
        <taxon>Micrococcales</taxon>
        <taxon>Microbacteriaceae</taxon>
        <taxon>Leifsonia</taxon>
    </lineage>
</organism>
<dbReference type="HOGENOM" id="CLU_3054973_0_0_11"/>
<dbReference type="EMBL" id="AWVQ01000244">
    <property type="protein sequence ID" value="ERK71656.1"/>
    <property type="molecule type" value="Genomic_DNA"/>
</dbReference>
<gene>
    <name evidence="1" type="ORF">N136_01979</name>
</gene>
<comment type="caution">
    <text evidence="1">The sequence shown here is derived from an EMBL/GenBank/DDBJ whole genome shotgun (WGS) entry which is preliminary data.</text>
</comment>
<dbReference type="AlphaFoldDB" id="U2RS40"/>
<accession>U2RS40</accession>
<dbReference type="Proteomes" id="UP000016605">
    <property type="component" value="Unassembled WGS sequence"/>
</dbReference>
<reference evidence="1 2" key="1">
    <citation type="submission" date="2013-08" db="EMBL/GenBank/DDBJ databases">
        <authorList>
            <person name="Weinstock G."/>
            <person name="Sodergren E."/>
            <person name="Wylie T."/>
            <person name="Fulton L."/>
            <person name="Fulton R."/>
            <person name="Fronick C."/>
            <person name="O'Laughlin M."/>
            <person name="Godfrey J."/>
            <person name="Miner T."/>
            <person name="Herter B."/>
            <person name="Appelbaum E."/>
            <person name="Cordes M."/>
            <person name="Lek S."/>
            <person name="Wollam A."/>
            <person name="Pepin K.H."/>
            <person name="Palsikar V.B."/>
            <person name="Mitreva M."/>
            <person name="Wilson R.K."/>
        </authorList>
    </citation>
    <scope>NUCLEOTIDE SEQUENCE [LARGE SCALE GENOMIC DNA]</scope>
    <source>
        <strain evidence="1 2">ATCC 14665</strain>
    </source>
</reference>
<protein>
    <submittedName>
        <fullName evidence="1">Uncharacterized protein</fullName>
    </submittedName>
</protein>